<dbReference type="Proteomes" id="UP000293547">
    <property type="component" value="Unassembled WGS sequence"/>
</dbReference>
<reference evidence="1 2" key="1">
    <citation type="journal article" date="2019" name="bioRxiv">
        <title>Genomics, evolutionary history and diagnostics of the Alternaria alternata species group including apple and Asian pear pathotypes.</title>
        <authorList>
            <person name="Armitage A.D."/>
            <person name="Cockerton H.M."/>
            <person name="Sreenivasaprasad S."/>
            <person name="Woodhall J.W."/>
            <person name="Lane C.R."/>
            <person name="Harrison R.J."/>
            <person name="Clarkson J.P."/>
        </authorList>
    </citation>
    <scope>NUCLEOTIDE SEQUENCE [LARGE SCALE GENOMIC DNA]</scope>
    <source>
        <strain evidence="1 2">FERA 650</strain>
    </source>
</reference>
<gene>
    <name evidence="1" type="ORF">AG0111_0g11759</name>
</gene>
<accession>A0ACB6F6E4</accession>
<evidence type="ECO:0000313" key="1">
    <source>
        <dbReference type="EMBL" id="KAB2100002.1"/>
    </source>
</evidence>
<proteinExistence type="predicted"/>
<protein>
    <submittedName>
        <fullName evidence="1">Uncharacterized protein</fullName>
    </submittedName>
</protein>
<organism evidence="1 2">
    <name type="scientific">Alternaria gaisen</name>
    <dbReference type="NCBI Taxonomy" id="167740"/>
    <lineage>
        <taxon>Eukaryota</taxon>
        <taxon>Fungi</taxon>
        <taxon>Dikarya</taxon>
        <taxon>Ascomycota</taxon>
        <taxon>Pezizomycotina</taxon>
        <taxon>Dothideomycetes</taxon>
        <taxon>Pleosporomycetidae</taxon>
        <taxon>Pleosporales</taxon>
        <taxon>Pleosporineae</taxon>
        <taxon>Pleosporaceae</taxon>
        <taxon>Alternaria</taxon>
        <taxon>Alternaria sect. Alternaria</taxon>
    </lineage>
</organism>
<comment type="caution">
    <text evidence="1">The sequence shown here is derived from an EMBL/GenBank/DDBJ whole genome shotgun (WGS) entry which is preliminary data.</text>
</comment>
<evidence type="ECO:0000313" key="2">
    <source>
        <dbReference type="Proteomes" id="UP000293547"/>
    </source>
</evidence>
<sequence>MDEIRETYEKAIRSVQPRGPYAFLGMSFGAVIAFELAKRFEQLGEEVAFVGSLDGAPRNSAVQVAIPSSELLAVDLLKLRGVLSQEEAEELRENYQRKGTGGIIGTIIHSHRIALDAAGFTTDSFMAFVRTLDSGAKIYLEYETTGKVRKLDVFQANPVAAWDVTEEQWSTLCSTGLVLLRTLNFTGYLVIT</sequence>
<keyword evidence="2" id="KW-1185">Reference proteome</keyword>
<dbReference type="EMBL" id="PDWZ02000014">
    <property type="protein sequence ID" value="KAB2100002.1"/>
    <property type="molecule type" value="Genomic_DNA"/>
</dbReference>
<name>A0ACB6F6E4_9PLEO</name>